<comment type="caution">
    <text evidence="2">The sequence shown here is derived from an EMBL/GenBank/DDBJ whole genome shotgun (WGS) entry which is preliminary data.</text>
</comment>
<dbReference type="Proteomes" id="UP000249638">
    <property type="component" value="Unassembled WGS sequence"/>
</dbReference>
<sequence length="40" mass="4433">MQDDRTFGKALLLFAFWAYVLIPLGTGIWSTLGKALALFS</sequence>
<evidence type="ECO:0000313" key="2">
    <source>
        <dbReference type="EMBL" id="PZX34184.1"/>
    </source>
</evidence>
<dbReference type="AlphaFoldDB" id="A0A2W7PD95"/>
<protein>
    <submittedName>
        <fullName evidence="2">Uncharacterized protein</fullName>
    </submittedName>
</protein>
<evidence type="ECO:0000313" key="3">
    <source>
        <dbReference type="Proteomes" id="UP000249638"/>
    </source>
</evidence>
<keyword evidence="1" id="KW-1133">Transmembrane helix</keyword>
<dbReference type="EMBL" id="QKZN01000001">
    <property type="protein sequence ID" value="PZX34184.1"/>
    <property type="molecule type" value="Genomic_DNA"/>
</dbReference>
<reference evidence="2" key="1">
    <citation type="submission" date="2018-06" db="EMBL/GenBank/DDBJ databases">
        <title>Genomic Encyclopedia of Type Strains, Phase IV (KMG-V): Genome sequencing to study the core and pangenomes of soil and plant-associated prokaryotes.</title>
        <authorList>
            <person name="Whitman W."/>
        </authorList>
    </citation>
    <scope>NUCLEOTIDE SEQUENCE [LARGE SCALE GENOMIC DNA]</scope>
    <source>
        <strain evidence="2">MLR2-44</strain>
    </source>
</reference>
<organism evidence="2 3">
    <name type="scientific">Cupriavidus phytorum</name>
    <dbReference type="NCBI Taxonomy" id="3024399"/>
    <lineage>
        <taxon>Bacteria</taxon>
        <taxon>Pseudomonadati</taxon>
        <taxon>Pseudomonadota</taxon>
        <taxon>Betaproteobacteria</taxon>
        <taxon>Burkholderiales</taxon>
        <taxon>Burkholderiaceae</taxon>
        <taxon>Cupriavidus</taxon>
    </lineage>
</organism>
<name>A0A2W7PD95_9BURK</name>
<proteinExistence type="predicted"/>
<accession>A0A2W7PD95</accession>
<gene>
    <name evidence="2" type="ORF">C7416_101467</name>
</gene>
<feature type="transmembrane region" description="Helical" evidence="1">
    <location>
        <begin position="12"/>
        <end position="32"/>
    </location>
</feature>
<keyword evidence="3" id="KW-1185">Reference proteome</keyword>
<evidence type="ECO:0000256" key="1">
    <source>
        <dbReference type="SAM" id="Phobius"/>
    </source>
</evidence>
<keyword evidence="1" id="KW-0472">Membrane</keyword>
<keyword evidence="1" id="KW-0812">Transmembrane</keyword>